<keyword evidence="1" id="KW-0812">Transmembrane</keyword>
<feature type="transmembrane region" description="Helical" evidence="1">
    <location>
        <begin position="291"/>
        <end position="310"/>
    </location>
</feature>
<keyword evidence="1" id="KW-0472">Membrane</keyword>
<feature type="transmembrane region" description="Helical" evidence="1">
    <location>
        <begin position="493"/>
        <end position="510"/>
    </location>
</feature>
<dbReference type="PANTHER" id="PTHR30354:SF11">
    <property type="entry name" value="PERMEASE"/>
    <property type="match status" value="1"/>
</dbReference>
<feature type="transmembrane region" description="Helical" evidence="1">
    <location>
        <begin position="685"/>
        <end position="710"/>
    </location>
</feature>
<organism evidence="2 3">
    <name type="scientific">Uabimicrobium amorphum</name>
    <dbReference type="NCBI Taxonomy" id="2596890"/>
    <lineage>
        <taxon>Bacteria</taxon>
        <taxon>Pseudomonadati</taxon>
        <taxon>Planctomycetota</taxon>
        <taxon>Candidatus Uabimicrobiia</taxon>
        <taxon>Candidatus Uabimicrobiales</taxon>
        <taxon>Candidatus Uabimicrobiaceae</taxon>
        <taxon>Candidatus Uabimicrobium</taxon>
    </lineage>
</organism>
<proteinExistence type="predicted"/>
<feature type="transmembrane region" description="Helical" evidence="1">
    <location>
        <begin position="601"/>
        <end position="634"/>
    </location>
</feature>
<gene>
    <name evidence="2" type="ORF">UABAM_01145</name>
</gene>
<keyword evidence="1" id="KW-1133">Transmembrane helix</keyword>
<dbReference type="KEGG" id="uam:UABAM_01145"/>
<evidence type="ECO:0000256" key="1">
    <source>
        <dbReference type="SAM" id="Phobius"/>
    </source>
</evidence>
<sequence length="711" mass="76147">MRKLILIALGLIAIVAQDNSYDFPVIRTFQSPLAHQGVAVDREHFYTIKTRSIAKHRKDTGKLTAEWNATTPGKIIHLNSGLVVNDRLYCGHSNWPNTPMKSSIEVWDTNTLSHCNSIHFANPPGSCTWVDRYQDFWWVCFAHYDKKGGEKGKGVEMTTLVKYDDQWRPLGSWKFPQTVVKKFAPYSCSGGAWGADGLLYVSGHDAAELYALSIVKEESTLHFQKTIKVNSRGQGIAFDRTPSPQNLYTINRDTKTVIVSSVPISTQSSLPIFLLVGAILFIVFSTTKWKLHPFMALILAAIGFGLLSGMEPLSVVKAVNTGFGGTIGYIGIVILFGTIIGTFLEKSGAAFTLSENALKITGEKNVSLSMGIVGYIVSMPVFCDSGFVILSPLNKALSKRAQKSIAAGAVALALGLYVTHTMVPPTPGPVAAAGILGADLGLVIMWGFAVSFVALLSGWLFAVKYASRFDLADANIQEPTPPPQQERPSVSRSVAPILIPIFLIVLQSIAKLPSKPLGEGVLTQWLIFCGQPVVALLCGVGLALLLPKKLHSDMMSTKGWIGEAIVSAAAIIIITGAGGAFGKVLQSSDIAAVVGNYIQDFPIGILLPFIIAAAIKTAQGSSTVAIITTAGIVAPLLGELQLTDDTAKALVVIAIGAGSMVVSHVNDSYFWVVTQFSNMNVEQGYKLHTLGTLVVGSVAALTVWTLSLFLI</sequence>
<feature type="transmembrane region" description="Helical" evidence="1">
    <location>
        <begin position="522"/>
        <end position="547"/>
    </location>
</feature>
<dbReference type="SUPFAM" id="SSF50969">
    <property type="entry name" value="YVTN repeat-like/Quinoprotein amine dehydrogenase"/>
    <property type="match status" value="1"/>
</dbReference>
<keyword evidence="3" id="KW-1185">Reference proteome</keyword>
<protein>
    <submittedName>
        <fullName evidence="2">Gluconate transporter</fullName>
    </submittedName>
</protein>
<dbReference type="NCBIfam" id="TIGR00791">
    <property type="entry name" value="gntP"/>
    <property type="match status" value="1"/>
</dbReference>
<reference evidence="2 3" key="1">
    <citation type="submission" date="2019-08" db="EMBL/GenBank/DDBJ databases">
        <title>Complete genome sequence of Candidatus Uab amorphum.</title>
        <authorList>
            <person name="Shiratori T."/>
            <person name="Suzuki S."/>
            <person name="Kakizawa Y."/>
            <person name="Ishida K."/>
        </authorList>
    </citation>
    <scope>NUCLEOTIDE SEQUENCE [LARGE SCALE GENOMIC DNA]</scope>
    <source>
        <strain evidence="2 3">SRT547</strain>
    </source>
</reference>
<dbReference type="InterPro" id="IPR003474">
    <property type="entry name" value="Glcn_transporter"/>
</dbReference>
<dbReference type="AlphaFoldDB" id="A0A5S9F1V3"/>
<dbReference type="GO" id="GO:0005886">
    <property type="term" value="C:plasma membrane"/>
    <property type="evidence" value="ECO:0007669"/>
    <property type="project" value="TreeGrafter"/>
</dbReference>
<dbReference type="Pfam" id="PF02447">
    <property type="entry name" value="GntP_permease"/>
    <property type="match status" value="1"/>
</dbReference>
<feature type="transmembrane region" description="Helical" evidence="1">
    <location>
        <begin position="646"/>
        <end position="665"/>
    </location>
</feature>
<dbReference type="EMBL" id="AP019860">
    <property type="protein sequence ID" value="BBM82802.1"/>
    <property type="molecule type" value="Genomic_DNA"/>
</dbReference>
<accession>A0A5S9F1V3</accession>
<feature type="transmembrane region" description="Helical" evidence="1">
    <location>
        <begin position="322"/>
        <end position="344"/>
    </location>
</feature>
<dbReference type="Proteomes" id="UP000326354">
    <property type="component" value="Chromosome"/>
</dbReference>
<name>A0A5S9F1V3_UABAM</name>
<feature type="transmembrane region" description="Helical" evidence="1">
    <location>
        <begin position="443"/>
        <end position="462"/>
    </location>
</feature>
<feature type="transmembrane region" description="Helical" evidence="1">
    <location>
        <begin position="405"/>
        <end position="423"/>
    </location>
</feature>
<feature type="transmembrane region" description="Helical" evidence="1">
    <location>
        <begin position="559"/>
        <end position="581"/>
    </location>
</feature>
<dbReference type="RefSeq" id="WP_261343969.1">
    <property type="nucleotide sequence ID" value="NZ_AP019860.1"/>
</dbReference>
<feature type="transmembrane region" description="Helical" evidence="1">
    <location>
        <begin position="268"/>
        <end position="284"/>
    </location>
</feature>
<dbReference type="PANTHER" id="PTHR30354">
    <property type="entry name" value="GNT FAMILY GLUCONATE TRANSPORTER"/>
    <property type="match status" value="1"/>
</dbReference>
<evidence type="ECO:0000313" key="3">
    <source>
        <dbReference type="Proteomes" id="UP000326354"/>
    </source>
</evidence>
<evidence type="ECO:0000313" key="2">
    <source>
        <dbReference type="EMBL" id="BBM82802.1"/>
    </source>
</evidence>
<dbReference type="InterPro" id="IPR011044">
    <property type="entry name" value="Quino_amine_DH_bsu"/>
</dbReference>
<dbReference type="GO" id="GO:0015128">
    <property type="term" value="F:gluconate transmembrane transporter activity"/>
    <property type="evidence" value="ECO:0007669"/>
    <property type="project" value="InterPro"/>
</dbReference>